<feature type="region of interest" description="Disordered" evidence="2">
    <location>
        <begin position="108"/>
        <end position="130"/>
    </location>
</feature>
<dbReference type="GO" id="GO:0035650">
    <property type="term" value="F:AP-1 adaptor complex binding"/>
    <property type="evidence" value="ECO:0007669"/>
    <property type="project" value="InterPro"/>
</dbReference>
<dbReference type="GO" id="GO:0005829">
    <property type="term" value="C:cytosol"/>
    <property type="evidence" value="ECO:0007669"/>
    <property type="project" value="GOC"/>
</dbReference>
<evidence type="ECO:0000313" key="3">
    <source>
        <dbReference type="Proteomes" id="UP000694845"/>
    </source>
</evidence>
<evidence type="ECO:0000313" key="4">
    <source>
        <dbReference type="RefSeq" id="XP_022112220.1"/>
    </source>
</evidence>
<dbReference type="PANTHER" id="PTHR34529:SF1">
    <property type="entry name" value="AP-1 COMPLEX-ASSOCIATED REGULATORY PROTEIN"/>
    <property type="match status" value="1"/>
</dbReference>
<dbReference type="InterPro" id="IPR031483">
    <property type="entry name" value="AP1AR"/>
</dbReference>
<accession>A0A8B8A5M8</accession>
<dbReference type="AlphaFoldDB" id="A0A8B8A5M8"/>
<feature type="compositionally biased region" description="Polar residues" evidence="2">
    <location>
        <begin position="329"/>
        <end position="347"/>
    </location>
</feature>
<dbReference type="GeneID" id="110991217"/>
<gene>
    <name evidence="4" type="primary">LOC110991217</name>
</gene>
<keyword evidence="1" id="KW-0175">Coiled coil</keyword>
<proteinExistence type="predicted"/>
<feature type="compositionally biased region" description="Polar residues" evidence="2">
    <location>
        <begin position="258"/>
        <end position="271"/>
    </location>
</feature>
<evidence type="ECO:0000256" key="1">
    <source>
        <dbReference type="SAM" id="Coils"/>
    </source>
</evidence>
<dbReference type="GO" id="GO:1900025">
    <property type="term" value="P:negative regulation of substrate adhesion-dependent cell spreading"/>
    <property type="evidence" value="ECO:0007669"/>
    <property type="project" value="InterPro"/>
</dbReference>
<feature type="compositionally biased region" description="Polar residues" evidence="2">
    <location>
        <begin position="296"/>
        <end position="310"/>
    </location>
</feature>
<evidence type="ECO:0000256" key="2">
    <source>
        <dbReference type="SAM" id="MobiDB-lite"/>
    </source>
</evidence>
<organism evidence="3 4">
    <name type="scientific">Acanthaster planci</name>
    <name type="common">Crown-of-thorns starfish</name>
    <dbReference type="NCBI Taxonomy" id="133434"/>
    <lineage>
        <taxon>Eukaryota</taxon>
        <taxon>Metazoa</taxon>
        <taxon>Echinodermata</taxon>
        <taxon>Eleutherozoa</taxon>
        <taxon>Asterozoa</taxon>
        <taxon>Asteroidea</taxon>
        <taxon>Valvatacea</taxon>
        <taxon>Valvatida</taxon>
        <taxon>Acanthasteridae</taxon>
        <taxon>Acanthaster</taxon>
    </lineage>
</organism>
<feature type="coiled-coil region" evidence="1">
    <location>
        <begin position="68"/>
        <end position="102"/>
    </location>
</feature>
<dbReference type="Pfam" id="PF15745">
    <property type="entry name" value="AP1AR"/>
    <property type="match status" value="1"/>
</dbReference>
<dbReference type="Proteomes" id="UP000694845">
    <property type="component" value="Unplaced"/>
</dbReference>
<dbReference type="RefSeq" id="XP_022112220.1">
    <property type="nucleotide sequence ID" value="XM_022256528.1"/>
</dbReference>
<dbReference type="PANTHER" id="PTHR34529">
    <property type="entry name" value="AP-1 COMPLEX-ASSOCIATED REGULATORY PROTEIN"/>
    <property type="match status" value="1"/>
</dbReference>
<dbReference type="GO" id="GO:0048203">
    <property type="term" value="P:vesicle targeting, trans-Golgi to endosome"/>
    <property type="evidence" value="ECO:0007669"/>
    <property type="project" value="InterPro"/>
</dbReference>
<keyword evidence="3" id="KW-1185">Reference proteome</keyword>
<feature type="region of interest" description="Disordered" evidence="2">
    <location>
        <begin position="198"/>
        <end position="366"/>
    </location>
</feature>
<dbReference type="GO" id="GO:0034315">
    <property type="term" value="P:regulation of Arp2/3 complex-mediated actin nucleation"/>
    <property type="evidence" value="ECO:0007669"/>
    <property type="project" value="InterPro"/>
</dbReference>
<protein>
    <submittedName>
        <fullName evidence="4">AP-1 complex-associated regulatory protein-like isoform X1</fullName>
    </submittedName>
</protein>
<feature type="compositionally biased region" description="Basic and acidic residues" evidence="2">
    <location>
        <begin position="274"/>
        <end position="292"/>
    </location>
</feature>
<name>A0A8B8A5M8_ACAPL</name>
<dbReference type="OrthoDB" id="10069720at2759"/>
<reference evidence="4" key="1">
    <citation type="submission" date="2025-08" db="UniProtKB">
        <authorList>
            <consortium name="RefSeq"/>
        </authorList>
    </citation>
    <scope>IDENTIFICATION</scope>
</reference>
<sequence length="366" mass="41104">MGNCLGTCFGSIRRKSKVNYFGGRYKEYNVGIEFESLIEDDLVQQSERAAITDSERDHLLNKRYSDLVKDQKRRDAEIDSELKKQEENIRLEEEAYIAAKRESARAALQTRAREPRRSRPVANGTAKSSWLGDNESEWNVLWEKTSYEPSHGLRKSELKKKAGADEDDFETFLESVKARSQSVRANGLAHNPYGSIGYATTGFSHPETSDSSPKSREASNEPTESDSDFEPEFVSAETVQVQVPTKDAPNPAEAEQLPHNSRTNVAPQSNLDRVVVEMHNEEKIPGAGRIEETPMDSRNFTQSTAVQSGKESGLDRNPTNQVLDEPNESRTNSAETVQATKPTFKSSATEDDPFDFDRFLEELDLE</sequence>
<feature type="compositionally biased region" description="Basic and acidic residues" evidence="2">
    <location>
        <begin position="355"/>
        <end position="366"/>
    </location>
</feature>
<dbReference type="GO" id="GO:2000146">
    <property type="term" value="P:negative regulation of cell motility"/>
    <property type="evidence" value="ECO:0007669"/>
    <property type="project" value="InterPro"/>
</dbReference>